<keyword evidence="4" id="KW-0805">Transcription regulation</keyword>
<dbReference type="RefSeq" id="XP_020122107.1">
    <property type="nucleotide sequence ID" value="XM_020264757.1"/>
</dbReference>
<dbReference type="Gene3D" id="4.10.240.10">
    <property type="entry name" value="Zn(2)-C6 fungal-type DNA-binding domain"/>
    <property type="match status" value="1"/>
</dbReference>
<comment type="subcellular location">
    <subcellularLocation>
        <location evidence="1">Nucleus</location>
    </subcellularLocation>
</comment>
<dbReference type="Proteomes" id="UP000214365">
    <property type="component" value="Unassembled WGS sequence"/>
</dbReference>
<dbReference type="Pfam" id="PF00172">
    <property type="entry name" value="Zn_clus"/>
    <property type="match status" value="1"/>
</dbReference>
<keyword evidence="3" id="KW-0862">Zinc</keyword>
<evidence type="ECO:0000313" key="10">
    <source>
        <dbReference type="Proteomes" id="UP000214365"/>
    </source>
</evidence>
<dbReference type="InterPro" id="IPR001138">
    <property type="entry name" value="Zn2Cys6_DnaBD"/>
</dbReference>
<evidence type="ECO:0000259" key="8">
    <source>
        <dbReference type="Pfam" id="PF00172"/>
    </source>
</evidence>
<dbReference type="OrthoDB" id="25921at2759"/>
<dbReference type="InterPro" id="IPR036864">
    <property type="entry name" value="Zn2-C6_fun-type_DNA-bd_sf"/>
</dbReference>
<evidence type="ECO:0000256" key="7">
    <source>
        <dbReference type="ARBA" id="ARBA00023242"/>
    </source>
</evidence>
<sequence>MQRSHRRSTKCDFKFPACTSCKVVNASCLGFDPVTRQAVPRRSLEARVAELEAQVLPFRAGSQNASYLMSMKVAQATMSVGLPSSGTYLRSQISPALFFRPSCPPFAVVRERRQDSPSMQKSPPAVHEKLQVPKRQAKHSPGNVVNLSSVPFPAIQRMILNYVDIHLPQYPCVSQSMLEDIVEKTQHEELGDTSSLLLYGTPVAPGLGHFEYFVLLIVLAISAMTLTWKADDQARAASDTFYNSAIKHLQVFKDPGEIQALQISLLLAHYAHLCPERVDNWTCIANAARIVLSLGLYMECPEGLV</sequence>
<keyword evidence="5" id="KW-0238">DNA-binding</keyword>
<feature type="domain" description="Zn(2)-C6 fungal-type" evidence="8">
    <location>
        <begin position="5"/>
        <end position="33"/>
    </location>
</feature>
<dbReference type="CDD" id="cd00067">
    <property type="entry name" value="GAL4"/>
    <property type="match status" value="1"/>
</dbReference>
<evidence type="ECO:0000256" key="6">
    <source>
        <dbReference type="ARBA" id="ARBA00023163"/>
    </source>
</evidence>
<dbReference type="PANTHER" id="PTHR47782">
    <property type="entry name" value="ZN(II)2CYS6 TRANSCRIPTION FACTOR (EUROFUNG)-RELATED"/>
    <property type="match status" value="1"/>
</dbReference>
<accession>A0A225B3X7</accession>
<dbReference type="GO" id="GO:0005634">
    <property type="term" value="C:nucleus"/>
    <property type="evidence" value="ECO:0007669"/>
    <property type="project" value="UniProtKB-SubCell"/>
</dbReference>
<evidence type="ECO:0000256" key="2">
    <source>
        <dbReference type="ARBA" id="ARBA00022723"/>
    </source>
</evidence>
<dbReference type="GO" id="GO:0008270">
    <property type="term" value="F:zinc ion binding"/>
    <property type="evidence" value="ECO:0007669"/>
    <property type="project" value="InterPro"/>
</dbReference>
<organism evidence="9 10">
    <name type="scientific">Talaromyces atroroseus</name>
    <dbReference type="NCBI Taxonomy" id="1441469"/>
    <lineage>
        <taxon>Eukaryota</taxon>
        <taxon>Fungi</taxon>
        <taxon>Dikarya</taxon>
        <taxon>Ascomycota</taxon>
        <taxon>Pezizomycotina</taxon>
        <taxon>Eurotiomycetes</taxon>
        <taxon>Eurotiomycetidae</taxon>
        <taxon>Eurotiales</taxon>
        <taxon>Trichocomaceae</taxon>
        <taxon>Talaromyces</taxon>
        <taxon>Talaromyces sect. Trachyspermi</taxon>
    </lineage>
</organism>
<keyword evidence="7" id="KW-0539">Nucleus</keyword>
<protein>
    <recommendedName>
        <fullName evidence="8">Zn(2)-C6 fungal-type domain-containing protein</fullName>
    </recommendedName>
</protein>
<dbReference type="AlphaFoldDB" id="A0A225B3X7"/>
<evidence type="ECO:0000256" key="5">
    <source>
        <dbReference type="ARBA" id="ARBA00023125"/>
    </source>
</evidence>
<evidence type="ECO:0000313" key="9">
    <source>
        <dbReference type="EMBL" id="OKL61986.1"/>
    </source>
</evidence>
<dbReference type="PANTHER" id="PTHR47782:SF1">
    <property type="entry name" value="PYRIMIDINE PATHWAY REGULATORY PROTEIN 1"/>
    <property type="match status" value="1"/>
</dbReference>
<reference evidence="9 10" key="1">
    <citation type="submission" date="2015-06" db="EMBL/GenBank/DDBJ databases">
        <title>Talaromyces atroroseus IBT 11181 draft genome.</title>
        <authorList>
            <person name="Rasmussen K.B."/>
            <person name="Rasmussen S."/>
            <person name="Petersen B."/>
            <person name="Sicheritz-Ponten T."/>
            <person name="Mortensen U.H."/>
            <person name="Thrane U."/>
        </authorList>
    </citation>
    <scope>NUCLEOTIDE SEQUENCE [LARGE SCALE GENOMIC DNA]</scope>
    <source>
        <strain evidence="9 10">IBT 11181</strain>
    </source>
</reference>
<comment type="caution">
    <text evidence="9">The sequence shown here is derived from an EMBL/GenBank/DDBJ whole genome shotgun (WGS) entry which is preliminary data.</text>
</comment>
<dbReference type="GO" id="GO:0000981">
    <property type="term" value="F:DNA-binding transcription factor activity, RNA polymerase II-specific"/>
    <property type="evidence" value="ECO:0007669"/>
    <property type="project" value="InterPro"/>
</dbReference>
<name>A0A225B3X7_TALAT</name>
<gene>
    <name evidence="9" type="ORF">UA08_02688</name>
</gene>
<keyword evidence="6" id="KW-0804">Transcription</keyword>
<evidence type="ECO:0000256" key="1">
    <source>
        <dbReference type="ARBA" id="ARBA00004123"/>
    </source>
</evidence>
<dbReference type="CDD" id="cd12148">
    <property type="entry name" value="fungal_TF_MHR"/>
    <property type="match status" value="1"/>
</dbReference>
<dbReference type="EMBL" id="LFMY01000003">
    <property type="protein sequence ID" value="OKL61986.1"/>
    <property type="molecule type" value="Genomic_DNA"/>
</dbReference>
<keyword evidence="10" id="KW-1185">Reference proteome</keyword>
<dbReference type="InterPro" id="IPR052202">
    <property type="entry name" value="Yeast_MetPath_Reg"/>
</dbReference>
<dbReference type="GeneID" id="31002443"/>
<dbReference type="GO" id="GO:0045944">
    <property type="term" value="P:positive regulation of transcription by RNA polymerase II"/>
    <property type="evidence" value="ECO:0007669"/>
    <property type="project" value="TreeGrafter"/>
</dbReference>
<proteinExistence type="predicted"/>
<dbReference type="STRING" id="1441469.A0A225B3X7"/>
<keyword evidence="2" id="KW-0479">Metal-binding</keyword>
<evidence type="ECO:0000256" key="4">
    <source>
        <dbReference type="ARBA" id="ARBA00023015"/>
    </source>
</evidence>
<dbReference type="GO" id="GO:0043565">
    <property type="term" value="F:sequence-specific DNA binding"/>
    <property type="evidence" value="ECO:0007669"/>
    <property type="project" value="TreeGrafter"/>
</dbReference>
<evidence type="ECO:0000256" key="3">
    <source>
        <dbReference type="ARBA" id="ARBA00022833"/>
    </source>
</evidence>